<proteinExistence type="predicted"/>
<feature type="domain" description="Cyclic nucleotide-binding" evidence="7">
    <location>
        <begin position="239"/>
        <end position="316"/>
    </location>
</feature>
<protein>
    <recommendedName>
        <fullName evidence="6">Cyclic nucleotide-binding domain-containing protein 2</fullName>
    </recommendedName>
</protein>
<name>A0A177AYX8_9BILA</name>
<keyword evidence="2" id="KW-0963">Cytoplasm</keyword>
<evidence type="ECO:0000256" key="1">
    <source>
        <dbReference type="ARBA" id="ARBA00004514"/>
    </source>
</evidence>
<accession>A0A177AYX8</accession>
<dbReference type="CDD" id="cd00038">
    <property type="entry name" value="CAP_ED"/>
    <property type="match status" value="1"/>
</dbReference>
<reference evidence="8 9" key="1">
    <citation type="submission" date="2016-04" db="EMBL/GenBank/DDBJ databases">
        <title>The genome of Intoshia linei affirms orthonectids as highly simplified spiralians.</title>
        <authorList>
            <person name="Mikhailov K.V."/>
            <person name="Slusarev G.S."/>
            <person name="Nikitin M.A."/>
            <person name="Logacheva M.D."/>
            <person name="Penin A."/>
            <person name="Aleoshin V."/>
            <person name="Panchin Y.V."/>
        </authorList>
    </citation>
    <scope>NUCLEOTIDE SEQUENCE [LARGE SCALE GENOMIC DNA]</scope>
    <source>
        <strain evidence="8">Intl2013</strain>
        <tissue evidence="8">Whole animal</tissue>
    </source>
</reference>
<comment type="function">
    <text evidence="5">Essential for male fertility. Plays an important role in spermatogenesis and regulates sperm motility by controlling the development of the flagellar bending of sperm.</text>
</comment>
<dbReference type="PANTHER" id="PTHR23011:SF43">
    <property type="entry name" value="CYCLIC NUCLEOTIDE-BINDING DOMAIN-CONTAINING PROTEIN 2"/>
    <property type="match status" value="1"/>
</dbReference>
<evidence type="ECO:0000256" key="4">
    <source>
        <dbReference type="ARBA" id="ARBA00023149"/>
    </source>
</evidence>
<evidence type="ECO:0000256" key="6">
    <source>
        <dbReference type="ARBA" id="ARBA00072573"/>
    </source>
</evidence>
<evidence type="ECO:0000313" key="9">
    <source>
        <dbReference type="Proteomes" id="UP000078046"/>
    </source>
</evidence>
<dbReference type="SMART" id="SM00100">
    <property type="entry name" value="cNMP"/>
    <property type="match status" value="1"/>
</dbReference>
<dbReference type="InterPro" id="IPR018488">
    <property type="entry name" value="cNMP-bd_CS"/>
</dbReference>
<dbReference type="InterPro" id="IPR000595">
    <property type="entry name" value="cNMP-bd_dom"/>
</dbReference>
<sequence>MKIKQKIVESNLEIYNFNDRRLLSFDNICNKLGYNVFTQRLNKSQIYKKSINALECTSIYEKGLDFQSRLFTAQLKQLIIKNVEDGSRLNKKSINKLLVQPRRNLTLEECSIALNRFKKGAKMVKLLVTICMRLRSYAFASSNIGPSIENDNINDEIKIAATSAQDFNVILYTRTRELNVSKKLIDILLKKPADRTESDIFAIHSVLIDLQSYRKYKKDMQKMFCKVVRYERIGRRRVILRKGHIGYNLYFVYSGIVSVLMDKDNDSVFVKQNVVSLKRGACFGEIALIENTRRTATVICSHDTELFVIDKEDFHENHLDIKWQEEFDFRFNFFKKWEPLKEWSENKIRSLTYVSRIQEYQYNQAIVENNKDNEWIWFVVKGSCDVLTTLDICENDAQPMNPSYENSIMVYQKKILKDNKKDKHECNVKPIRTDLMGKIKNKNQKEDRKACTLFVKIKTLRDGECFGLENMQNGRNSKFNVSLVSRGCEVILIVRRTFYEMCSINLEKSIWNEIKLNLKVRLYNFPPLIMNPSVYLSIMGLSMG</sequence>
<comment type="subcellular location">
    <subcellularLocation>
        <location evidence="1">Cytoplasm</location>
        <location evidence="1">Cytosol</location>
    </subcellularLocation>
</comment>
<dbReference type="Gene3D" id="2.60.120.10">
    <property type="entry name" value="Jelly Rolls"/>
    <property type="match status" value="2"/>
</dbReference>
<dbReference type="PROSITE" id="PS00889">
    <property type="entry name" value="CNMP_BINDING_2"/>
    <property type="match status" value="1"/>
</dbReference>
<evidence type="ECO:0000256" key="3">
    <source>
        <dbReference type="ARBA" id="ARBA00022741"/>
    </source>
</evidence>
<dbReference type="Proteomes" id="UP000078046">
    <property type="component" value="Unassembled WGS sequence"/>
</dbReference>
<dbReference type="InterPro" id="IPR014710">
    <property type="entry name" value="RmlC-like_jellyroll"/>
</dbReference>
<dbReference type="FunFam" id="2.60.120.10:FF:000083">
    <property type="entry name" value="Cyclic nucleotide binding domain containing 2"/>
    <property type="match status" value="1"/>
</dbReference>
<dbReference type="GO" id="GO:0007283">
    <property type="term" value="P:spermatogenesis"/>
    <property type="evidence" value="ECO:0007669"/>
    <property type="project" value="TreeGrafter"/>
</dbReference>
<keyword evidence="4" id="KW-0114">cAMP</keyword>
<comment type="caution">
    <text evidence="8">The sequence shown here is derived from an EMBL/GenBank/DDBJ whole genome shotgun (WGS) entry which is preliminary data.</text>
</comment>
<evidence type="ECO:0000256" key="5">
    <source>
        <dbReference type="ARBA" id="ARBA00059651"/>
    </source>
</evidence>
<dbReference type="GO" id="GO:0030552">
    <property type="term" value="F:cAMP binding"/>
    <property type="evidence" value="ECO:0007669"/>
    <property type="project" value="TreeGrafter"/>
</dbReference>
<dbReference type="SUPFAM" id="SSF51206">
    <property type="entry name" value="cAMP-binding domain-like"/>
    <property type="match status" value="2"/>
</dbReference>
<keyword evidence="3" id="KW-0547">Nucleotide-binding</keyword>
<dbReference type="EMBL" id="LWCA01000881">
    <property type="protein sequence ID" value="OAF66611.1"/>
    <property type="molecule type" value="Genomic_DNA"/>
</dbReference>
<organism evidence="8 9">
    <name type="scientific">Intoshia linei</name>
    <dbReference type="NCBI Taxonomy" id="1819745"/>
    <lineage>
        <taxon>Eukaryota</taxon>
        <taxon>Metazoa</taxon>
        <taxon>Spiralia</taxon>
        <taxon>Lophotrochozoa</taxon>
        <taxon>Mesozoa</taxon>
        <taxon>Orthonectida</taxon>
        <taxon>Rhopaluridae</taxon>
        <taxon>Intoshia</taxon>
    </lineage>
</organism>
<evidence type="ECO:0000256" key="2">
    <source>
        <dbReference type="ARBA" id="ARBA00022490"/>
    </source>
</evidence>
<gene>
    <name evidence="8" type="ORF">A3Q56_05669</name>
</gene>
<keyword evidence="9" id="KW-1185">Reference proteome</keyword>
<dbReference type="AlphaFoldDB" id="A0A177AYX8"/>
<evidence type="ECO:0000313" key="8">
    <source>
        <dbReference type="EMBL" id="OAF66611.1"/>
    </source>
</evidence>
<dbReference type="PROSITE" id="PS50042">
    <property type="entry name" value="CNMP_BINDING_3"/>
    <property type="match status" value="1"/>
</dbReference>
<dbReference type="Pfam" id="PF00027">
    <property type="entry name" value="cNMP_binding"/>
    <property type="match status" value="1"/>
</dbReference>
<dbReference type="InterPro" id="IPR018490">
    <property type="entry name" value="cNMP-bd_dom_sf"/>
</dbReference>
<dbReference type="PANTHER" id="PTHR23011">
    <property type="entry name" value="CYCLIC NUCLEOTIDE-BINDING DOMAIN CONTAINING PROTEIN"/>
    <property type="match status" value="1"/>
</dbReference>
<dbReference type="OrthoDB" id="166212at2759"/>
<evidence type="ECO:0000259" key="7">
    <source>
        <dbReference type="PROSITE" id="PS50042"/>
    </source>
</evidence>
<dbReference type="GO" id="GO:0005829">
    <property type="term" value="C:cytosol"/>
    <property type="evidence" value="ECO:0007669"/>
    <property type="project" value="UniProtKB-SubCell"/>
</dbReference>